<dbReference type="EMBL" id="GL876968">
    <property type="protein sequence ID" value="KLU85437.1"/>
    <property type="molecule type" value="Genomic_DNA"/>
</dbReference>
<dbReference type="GO" id="GO:0000272">
    <property type="term" value="P:polysaccharide catabolic process"/>
    <property type="evidence" value="ECO:0007669"/>
    <property type="project" value="InterPro"/>
</dbReference>
<dbReference type="AlphaFoldDB" id="A0A0C4DWT1"/>
<dbReference type="EnsemblFungi" id="MAPG_04462T0">
    <property type="protein sequence ID" value="MAPG_04462T0"/>
    <property type="gene ID" value="MAPG_04462"/>
</dbReference>
<dbReference type="Pfam" id="PF00150">
    <property type="entry name" value="Cellulase"/>
    <property type="match status" value="1"/>
</dbReference>
<dbReference type="eggNOG" id="ENOG502QUKB">
    <property type="taxonomic scope" value="Eukaryota"/>
</dbReference>
<keyword evidence="3 4" id="KW-0326">Glycosidase</keyword>
<feature type="signal peptide" evidence="5">
    <location>
        <begin position="1"/>
        <end position="24"/>
    </location>
</feature>
<feature type="chain" id="PRO_5007392887" evidence="5">
    <location>
        <begin position="25"/>
        <end position="429"/>
    </location>
</feature>
<dbReference type="Gene3D" id="3.20.20.80">
    <property type="entry name" value="Glycosidases"/>
    <property type="match status" value="1"/>
</dbReference>
<keyword evidence="9" id="KW-1185">Reference proteome</keyword>
<keyword evidence="5" id="KW-0732">Signal</keyword>
<evidence type="ECO:0000259" key="6">
    <source>
        <dbReference type="Pfam" id="PF00150"/>
    </source>
</evidence>
<evidence type="ECO:0000313" key="9">
    <source>
        <dbReference type="Proteomes" id="UP000011715"/>
    </source>
</evidence>
<dbReference type="EMBL" id="ADBL01001054">
    <property type="status" value="NOT_ANNOTATED_CDS"/>
    <property type="molecule type" value="Genomic_DNA"/>
</dbReference>
<evidence type="ECO:0000256" key="4">
    <source>
        <dbReference type="RuleBase" id="RU361153"/>
    </source>
</evidence>
<sequence>MVRFAFGSVVAATTALLLAGLASAAPASQQAARQNAAAWPNGPLHTDGRWMKDASNKTVTYAGANWPGHGEVMIPEGLQYQSIEFIVSKIKSVGFNSIRLTYAIQMIDEIYDNGGVDIPLDKAFVQGLGQTNGTKVLQQFLSHNPQFKAKSTRLQVYDAIAAECAKQQIYVHLDNHISKGKWCCGGGDYNAFWGDVEFNPSNWVRGLAYMAAHGKAWPALMSSALRNEPREPSSGPAKSNYNWETLYKYAKQGAAAINKANPDLLIFISGLNYDTTVAPIVRGQTLSPGQTRFSRKDFAGFENKLVLEIHNYENNQGSCSALQNNLFNNGFEAHRDSAVNKFPVLLTEYGFNMDASAWQGVYATCIAQFTAANKAGFFIWVIVGSYYTRQGTQDFDEAWGVLNHNWSDWRNPSYVREQLIPQIKGTLAQ</sequence>
<reference evidence="7" key="2">
    <citation type="submission" date="2010-05" db="EMBL/GenBank/DDBJ databases">
        <title>The Genome Sequence of Magnaporthe poae strain ATCC 64411.</title>
        <authorList>
            <consortium name="The Broad Institute Genome Sequencing Platform"/>
            <consortium name="Broad Institute Genome Sequencing Center for Infectious Disease"/>
            <person name="Ma L.-J."/>
            <person name="Dead R."/>
            <person name="Young S."/>
            <person name="Zeng Q."/>
            <person name="Koehrsen M."/>
            <person name="Alvarado L."/>
            <person name="Berlin A."/>
            <person name="Chapman S.B."/>
            <person name="Chen Z."/>
            <person name="Freedman E."/>
            <person name="Gellesch M."/>
            <person name="Goldberg J."/>
            <person name="Griggs A."/>
            <person name="Gujja S."/>
            <person name="Heilman E.R."/>
            <person name="Heiman D."/>
            <person name="Hepburn T."/>
            <person name="Howarth C."/>
            <person name="Jen D."/>
            <person name="Larson L."/>
            <person name="Mehta T."/>
            <person name="Neiman D."/>
            <person name="Pearson M."/>
            <person name="Roberts A."/>
            <person name="Saif S."/>
            <person name="Shea T."/>
            <person name="Shenoy N."/>
            <person name="Sisk P."/>
            <person name="Stolte C."/>
            <person name="Sykes S."/>
            <person name="Walk T."/>
            <person name="White J."/>
            <person name="Yandava C."/>
            <person name="Haas B."/>
            <person name="Nusbaum C."/>
            <person name="Birren B."/>
        </authorList>
    </citation>
    <scope>NUCLEOTIDE SEQUENCE</scope>
    <source>
        <strain evidence="7">ATCC 64411</strain>
    </source>
</reference>
<dbReference type="OMA" id="TWSDWRS"/>
<evidence type="ECO:0000256" key="2">
    <source>
        <dbReference type="ARBA" id="ARBA00022801"/>
    </source>
</evidence>
<dbReference type="Proteomes" id="UP000011715">
    <property type="component" value="Unassembled WGS sequence"/>
</dbReference>
<dbReference type="PANTHER" id="PTHR31263">
    <property type="entry name" value="CELLULASE FAMILY PROTEIN (AFU_ORTHOLOGUE AFUA_5G14560)"/>
    <property type="match status" value="1"/>
</dbReference>
<protein>
    <submittedName>
        <fullName evidence="7">Beta-1,6-galactanase</fullName>
    </submittedName>
</protein>
<reference evidence="7" key="3">
    <citation type="submission" date="2011-03" db="EMBL/GenBank/DDBJ databases">
        <title>Annotation of Magnaporthe poae ATCC 64411.</title>
        <authorList>
            <person name="Ma L.-J."/>
            <person name="Dead R."/>
            <person name="Young S.K."/>
            <person name="Zeng Q."/>
            <person name="Gargeya S."/>
            <person name="Fitzgerald M."/>
            <person name="Haas B."/>
            <person name="Abouelleil A."/>
            <person name="Alvarado L."/>
            <person name="Arachchi H.M."/>
            <person name="Berlin A."/>
            <person name="Brown A."/>
            <person name="Chapman S.B."/>
            <person name="Chen Z."/>
            <person name="Dunbar C."/>
            <person name="Freedman E."/>
            <person name="Gearin G."/>
            <person name="Gellesch M."/>
            <person name="Goldberg J."/>
            <person name="Griggs A."/>
            <person name="Gujja S."/>
            <person name="Heiman D."/>
            <person name="Howarth C."/>
            <person name="Larson L."/>
            <person name="Lui A."/>
            <person name="MacDonald P.J.P."/>
            <person name="Mehta T."/>
            <person name="Montmayeur A."/>
            <person name="Murphy C."/>
            <person name="Neiman D."/>
            <person name="Pearson M."/>
            <person name="Priest M."/>
            <person name="Roberts A."/>
            <person name="Saif S."/>
            <person name="Shea T."/>
            <person name="Shenoy N."/>
            <person name="Sisk P."/>
            <person name="Stolte C."/>
            <person name="Sykes S."/>
            <person name="Yandava C."/>
            <person name="Wortman J."/>
            <person name="Nusbaum C."/>
            <person name="Birren B."/>
        </authorList>
    </citation>
    <scope>NUCLEOTIDE SEQUENCE</scope>
    <source>
        <strain evidence="7">ATCC 64411</strain>
    </source>
</reference>
<reference evidence="9" key="1">
    <citation type="submission" date="2010-05" db="EMBL/GenBank/DDBJ databases">
        <title>The genome sequence of Magnaporthe poae strain ATCC 64411.</title>
        <authorList>
            <person name="Ma L.-J."/>
            <person name="Dead R."/>
            <person name="Young S."/>
            <person name="Zeng Q."/>
            <person name="Koehrsen M."/>
            <person name="Alvarado L."/>
            <person name="Berlin A."/>
            <person name="Chapman S.B."/>
            <person name="Chen Z."/>
            <person name="Freedman E."/>
            <person name="Gellesch M."/>
            <person name="Goldberg J."/>
            <person name="Griggs A."/>
            <person name="Gujja S."/>
            <person name="Heilman E.R."/>
            <person name="Heiman D."/>
            <person name="Hepburn T."/>
            <person name="Howarth C."/>
            <person name="Jen D."/>
            <person name="Larson L."/>
            <person name="Mehta T."/>
            <person name="Neiman D."/>
            <person name="Pearson M."/>
            <person name="Roberts A."/>
            <person name="Saif S."/>
            <person name="Shea T."/>
            <person name="Shenoy N."/>
            <person name="Sisk P."/>
            <person name="Stolte C."/>
            <person name="Sykes S."/>
            <person name="Walk T."/>
            <person name="White J."/>
            <person name="Yandava C."/>
            <person name="Haas B."/>
            <person name="Nusbaum C."/>
            <person name="Birren B."/>
        </authorList>
    </citation>
    <scope>NUCLEOTIDE SEQUENCE [LARGE SCALE GENOMIC DNA]</scope>
    <source>
        <strain evidence="9">ATCC 64411 / 73-15</strain>
    </source>
</reference>
<organism evidence="8 9">
    <name type="scientific">Magnaporthiopsis poae (strain ATCC 64411 / 73-15)</name>
    <name type="common">Kentucky bluegrass fungus</name>
    <name type="synonym">Magnaporthe poae</name>
    <dbReference type="NCBI Taxonomy" id="644358"/>
    <lineage>
        <taxon>Eukaryota</taxon>
        <taxon>Fungi</taxon>
        <taxon>Dikarya</taxon>
        <taxon>Ascomycota</taxon>
        <taxon>Pezizomycotina</taxon>
        <taxon>Sordariomycetes</taxon>
        <taxon>Sordariomycetidae</taxon>
        <taxon>Magnaporthales</taxon>
        <taxon>Magnaporthaceae</taxon>
        <taxon>Magnaporthiopsis</taxon>
    </lineage>
</organism>
<dbReference type="OrthoDB" id="442731at2759"/>
<proteinExistence type="inferred from homology"/>
<name>A0A0C4DWT1_MAGP6</name>
<dbReference type="PANTHER" id="PTHR31263:SF0">
    <property type="entry name" value="CELLULASE FAMILY PROTEIN (AFU_ORTHOLOGUE AFUA_5G14560)"/>
    <property type="match status" value="1"/>
</dbReference>
<evidence type="ECO:0000256" key="3">
    <source>
        <dbReference type="ARBA" id="ARBA00023295"/>
    </source>
</evidence>
<feature type="domain" description="Glycoside hydrolase family 5" evidence="6">
    <location>
        <begin position="82"/>
        <end position="382"/>
    </location>
</feature>
<dbReference type="GO" id="GO:0004553">
    <property type="term" value="F:hydrolase activity, hydrolyzing O-glycosyl compounds"/>
    <property type="evidence" value="ECO:0007669"/>
    <property type="project" value="InterPro"/>
</dbReference>
<dbReference type="SUPFAM" id="SSF51445">
    <property type="entry name" value="(Trans)glycosidases"/>
    <property type="match status" value="1"/>
</dbReference>
<reference evidence="8" key="5">
    <citation type="submission" date="2015-06" db="UniProtKB">
        <authorList>
            <consortium name="EnsemblFungi"/>
        </authorList>
    </citation>
    <scope>IDENTIFICATION</scope>
    <source>
        <strain evidence="8">ATCC 64411</strain>
    </source>
</reference>
<keyword evidence="2 4" id="KW-0378">Hydrolase</keyword>
<gene>
    <name evidence="7" type="ORF">MAPG_04462</name>
</gene>
<dbReference type="InterPro" id="IPR017853">
    <property type="entry name" value="GH"/>
</dbReference>
<evidence type="ECO:0000256" key="5">
    <source>
        <dbReference type="SAM" id="SignalP"/>
    </source>
</evidence>
<dbReference type="STRING" id="644358.A0A0C4DWT1"/>
<evidence type="ECO:0000256" key="1">
    <source>
        <dbReference type="ARBA" id="ARBA00005641"/>
    </source>
</evidence>
<evidence type="ECO:0000313" key="7">
    <source>
        <dbReference type="EMBL" id="KLU85437.1"/>
    </source>
</evidence>
<comment type="similarity">
    <text evidence="1 4">Belongs to the glycosyl hydrolase 5 (cellulase A) family.</text>
</comment>
<evidence type="ECO:0000313" key="8">
    <source>
        <dbReference type="EnsemblFungi" id="MAPG_04462T0"/>
    </source>
</evidence>
<accession>A0A0C4DWT1</accession>
<reference evidence="8" key="4">
    <citation type="journal article" date="2015" name="G3 (Bethesda)">
        <title>Genome sequences of three phytopathogenic species of the Magnaporthaceae family of fungi.</title>
        <authorList>
            <person name="Okagaki L.H."/>
            <person name="Nunes C.C."/>
            <person name="Sailsbery J."/>
            <person name="Clay B."/>
            <person name="Brown D."/>
            <person name="John T."/>
            <person name="Oh Y."/>
            <person name="Young N."/>
            <person name="Fitzgerald M."/>
            <person name="Haas B.J."/>
            <person name="Zeng Q."/>
            <person name="Young S."/>
            <person name="Adiconis X."/>
            <person name="Fan L."/>
            <person name="Levin J.Z."/>
            <person name="Mitchell T.K."/>
            <person name="Okubara P.A."/>
            <person name="Farman M.L."/>
            <person name="Kohn L.M."/>
            <person name="Birren B."/>
            <person name="Ma L.-J."/>
            <person name="Dean R.A."/>
        </authorList>
    </citation>
    <scope>NUCLEOTIDE SEQUENCE</scope>
    <source>
        <strain evidence="8">ATCC 64411 / 73-15</strain>
    </source>
</reference>
<dbReference type="InterPro" id="IPR001547">
    <property type="entry name" value="Glyco_hydro_5"/>
</dbReference>
<dbReference type="VEuPathDB" id="FungiDB:MAPG_04462"/>